<accession>A0A0N4XHS9</accession>
<name>A0A0N4XHS9_NIPBR</name>
<sequence length="167" mass="18347">MSGGESIKLVADPPCSGGSTKKKMAFSVAMARGVLLSARTIAEVVAPLNRRRVIAFVNCFLYKMIDLINHFATRAERVILEVEQKLHAVDIKLKLLETKVDRTAPAAEVPLPPTQVEVEVNGRVSDVLLIKDDPAYTKYFKMLKLGVVEAAVKQKMQSEGLDPSLLE</sequence>
<dbReference type="Pfam" id="PF10152">
    <property type="entry name" value="CCDC53"/>
    <property type="match status" value="2"/>
</dbReference>
<comment type="similarity">
    <text evidence="1">Belongs to the CCDC53 family.</text>
</comment>
<protein>
    <submittedName>
        <fullName evidence="4">WASH complex subunit CCDC53 homolog (inferred by orthology to a C. elegans protein)</fullName>
    </submittedName>
</protein>
<organism evidence="4">
    <name type="scientific">Nippostrongylus brasiliensis</name>
    <name type="common">Rat hookworm</name>
    <dbReference type="NCBI Taxonomy" id="27835"/>
    <lineage>
        <taxon>Eukaryota</taxon>
        <taxon>Metazoa</taxon>
        <taxon>Ecdysozoa</taxon>
        <taxon>Nematoda</taxon>
        <taxon>Chromadorea</taxon>
        <taxon>Rhabditida</taxon>
        <taxon>Rhabditina</taxon>
        <taxon>Rhabditomorpha</taxon>
        <taxon>Strongyloidea</taxon>
        <taxon>Heligmosomidae</taxon>
        <taxon>Nippostrongylus</taxon>
    </lineage>
</organism>
<proteinExistence type="inferred from homology"/>
<dbReference type="GO" id="GO:0006887">
    <property type="term" value="P:exocytosis"/>
    <property type="evidence" value="ECO:0007669"/>
    <property type="project" value="TreeGrafter"/>
</dbReference>
<dbReference type="AlphaFoldDB" id="A0A0N4XHS9"/>
<dbReference type="PANTHER" id="PTHR13015">
    <property type="entry name" value="PROTEIN AD-016-RELATED"/>
    <property type="match status" value="1"/>
</dbReference>
<dbReference type="InterPro" id="IPR019309">
    <property type="entry name" value="WASHC3"/>
</dbReference>
<dbReference type="STRING" id="27835.A0A0N4XHS9"/>
<dbReference type="GO" id="GO:0071203">
    <property type="term" value="C:WASH complex"/>
    <property type="evidence" value="ECO:0007669"/>
    <property type="project" value="InterPro"/>
</dbReference>
<dbReference type="WBParaSite" id="NBR_0000208101-mRNA-1">
    <property type="protein sequence ID" value="NBR_0000208101-mRNA-1"/>
    <property type="gene ID" value="NBR_0000208101"/>
</dbReference>
<dbReference type="GO" id="GO:0030041">
    <property type="term" value="P:actin filament polymerization"/>
    <property type="evidence" value="ECO:0007669"/>
    <property type="project" value="TreeGrafter"/>
</dbReference>
<evidence type="ECO:0000313" key="4">
    <source>
        <dbReference type="WBParaSite" id="NBR_0000208101-mRNA-1"/>
    </source>
</evidence>
<dbReference type="OMA" id="NNCEIHL"/>
<evidence type="ECO:0000313" key="3">
    <source>
        <dbReference type="Proteomes" id="UP000271162"/>
    </source>
</evidence>
<evidence type="ECO:0000313" key="2">
    <source>
        <dbReference type="EMBL" id="VDL65671.1"/>
    </source>
</evidence>
<keyword evidence="3" id="KW-1185">Reference proteome</keyword>
<dbReference type="EMBL" id="UYSL01002120">
    <property type="protein sequence ID" value="VDL65671.1"/>
    <property type="molecule type" value="Genomic_DNA"/>
</dbReference>
<dbReference type="Proteomes" id="UP000271162">
    <property type="component" value="Unassembled WGS sequence"/>
</dbReference>
<reference evidence="2 3" key="2">
    <citation type="submission" date="2018-11" db="EMBL/GenBank/DDBJ databases">
        <authorList>
            <consortium name="Pathogen Informatics"/>
        </authorList>
    </citation>
    <scope>NUCLEOTIDE SEQUENCE [LARGE SCALE GENOMIC DNA]</scope>
</reference>
<evidence type="ECO:0000256" key="1">
    <source>
        <dbReference type="ARBA" id="ARBA00006290"/>
    </source>
</evidence>
<dbReference type="PANTHER" id="PTHR13015:SF0">
    <property type="entry name" value="WASH COMPLEX SUBUNIT 3"/>
    <property type="match status" value="1"/>
</dbReference>
<reference evidence="4" key="1">
    <citation type="submission" date="2017-02" db="UniProtKB">
        <authorList>
            <consortium name="WormBaseParasite"/>
        </authorList>
    </citation>
    <scope>IDENTIFICATION</scope>
</reference>
<gene>
    <name evidence="2" type="ORF">NBR_LOCUS2082</name>
</gene>